<dbReference type="CDD" id="cd00067">
    <property type="entry name" value="GAL4"/>
    <property type="match status" value="1"/>
</dbReference>
<dbReference type="InParanoid" id="A0A0D1XPX0"/>
<dbReference type="GO" id="GO:0008270">
    <property type="term" value="F:zinc ion binding"/>
    <property type="evidence" value="ECO:0007669"/>
    <property type="project" value="InterPro"/>
</dbReference>
<feature type="region of interest" description="Disordered" evidence="3">
    <location>
        <begin position="154"/>
        <end position="173"/>
    </location>
</feature>
<evidence type="ECO:0000313" key="6">
    <source>
        <dbReference type="Proteomes" id="UP000053259"/>
    </source>
</evidence>
<dbReference type="InterPro" id="IPR036864">
    <property type="entry name" value="Zn2-C6_fun-type_DNA-bd_sf"/>
</dbReference>
<evidence type="ECO:0000256" key="2">
    <source>
        <dbReference type="ARBA" id="ARBA00023242"/>
    </source>
</evidence>
<dbReference type="InterPro" id="IPR050613">
    <property type="entry name" value="Sec_Metabolite_Reg"/>
</dbReference>
<dbReference type="VEuPathDB" id="FungiDB:PV09_04349"/>
<dbReference type="PANTHER" id="PTHR31001">
    <property type="entry name" value="UNCHARACTERIZED TRANSCRIPTIONAL REGULATORY PROTEIN"/>
    <property type="match status" value="1"/>
</dbReference>
<evidence type="ECO:0000256" key="1">
    <source>
        <dbReference type="ARBA" id="ARBA00004123"/>
    </source>
</evidence>
<dbReference type="GO" id="GO:0000981">
    <property type="term" value="F:DNA-binding transcription factor activity, RNA polymerase II-specific"/>
    <property type="evidence" value="ECO:0007669"/>
    <property type="project" value="InterPro"/>
</dbReference>
<dbReference type="Proteomes" id="UP000053259">
    <property type="component" value="Unassembled WGS sequence"/>
</dbReference>
<feature type="domain" description="Zn(2)-C6 fungal-type" evidence="4">
    <location>
        <begin position="16"/>
        <end position="47"/>
    </location>
</feature>
<protein>
    <recommendedName>
        <fullName evidence="4">Zn(2)-C6 fungal-type domain-containing protein</fullName>
    </recommendedName>
</protein>
<evidence type="ECO:0000259" key="4">
    <source>
        <dbReference type="PROSITE" id="PS50048"/>
    </source>
</evidence>
<keyword evidence="2" id="KW-0539">Nucleus</keyword>
<dbReference type="SMART" id="SM00066">
    <property type="entry name" value="GAL4"/>
    <property type="match status" value="1"/>
</dbReference>
<dbReference type="SUPFAM" id="SSF57701">
    <property type="entry name" value="Zn2/Cys6 DNA-binding domain"/>
    <property type="match status" value="1"/>
</dbReference>
<organism evidence="5 6">
    <name type="scientific">Verruconis gallopava</name>
    <dbReference type="NCBI Taxonomy" id="253628"/>
    <lineage>
        <taxon>Eukaryota</taxon>
        <taxon>Fungi</taxon>
        <taxon>Dikarya</taxon>
        <taxon>Ascomycota</taxon>
        <taxon>Pezizomycotina</taxon>
        <taxon>Dothideomycetes</taxon>
        <taxon>Pleosporomycetidae</taxon>
        <taxon>Venturiales</taxon>
        <taxon>Sympoventuriaceae</taxon>
        <taxon>Verruconis</taxon>
    </lineage>
</organism>
<dbReference type="PROSITE" id="PS50048">
    <property type="entry name" value="ZN2_CY6_FUNGAL_2"/>
    <property type="match status" value="1"/>
</dbReference>
<evidence type="ECO:0000256" key="3">
    <source>
        <dbReference type="SAM" id="MobiDB-lite"/>
    </source>
</evidence>
<dbReference type="STRING" id="253628.A0A0D1XPX0"/>
<reference evidence="5 6" key="1">
    <citation type="submission" date="2015-01" db="EMBL/GenBank/DDBJ databases">
        <title>The Genome Sequence of Ochroconis gallopava CBS43764.</title>
        <authorList>
            <consortium name="The Broad Institute Genomics Platform"/>
            <person name="Cuomo C."/>
            <person name="de Hoog S."/>
            <person name="Gorbushina A."/>
            <person name="Stielow B."/>
            <person name="Teixiera M."/>
            <person name="Abouelleil A."/>
            <person name="Chapman S.B."/>
            <person name="Priest M."/>
            <person name="Young S.K."/>
            <person name="Wortman J."/>
            <person name="Nusbaum C."/>
            <person name="Birren B."/>
        </authorList>
    </citation>
    <scope>NUCLEOTIDE SEQUENCE [LARGE SCALE GENOMIC DNA]</scope>
    <source>
        <strain evidence="5 6">CBS 43764</strain>
    </source>
</reference>
<evidence type="ECO:0000313" key="5">
    <source>
        <dbReference type="EMBL" id="KIW04601.1"/>
    </source>
</evidence>
<dbReference type="HOGENOM" id="CLU_013987_1_1_1"/>
<proteinExistence type="predicted"/>
<dbReference type="GO" id="GO:0005634">
    <property type="term" value="C:nucleus"/>
    <property type="evidence" value="ECO:0007669"/>
    <property type="project" value="UniProtKB-SubCell"/>
</dbReference>
<dbReference type="Gene3D" id="4.10.240.10">
    <property type="entry name" value="Zn(2)-C6 fungal-type DNA-binding domain"/>
    <property type="match status" value="1"/>
</dbReference>
<accession>A0A0D1XPX0</accession>
<comment type="subcellular location">
    <subcellularLocation>
        <location evidence="1">Nucleus</location>
    </subcellularLocation>
</comment>
<dbReference type="CDD" id="cd12148">
    <property type="entry name" value="fungal_TF_MHR"/>
    <property type="match status" value="1"/>
</dbReference>
<sequence length="698" mass="78787">MEEESSISKSQRARLTCSECYRRKIKCDKNIPCGTCIKRGLSDLCKREEQVSSGQNALAHPSRNEQRPHGDLVRTLLDRVSQLEAKLDQGKEPTRVKTLGMEIDHISSPFLPANAHRQHSNRNVISTSKDTENTEGDEITVLEFLAWGRKKNADFGDSPEDANGPRKQSVGLDSSSITTDFMSANIRNVQLDMLEALLPASEHIKQLVEYHNKCLLWYHGSYSSKTMNDDLHTFFTEYSGSPRHEDLNLQWLALLFAILCCSITCSSPRTCRSWGFSNAERNSLSLKWYEATVTCLNMARYIEVHSIYSVQAISTLTISAHILGLSNSQSVLLSSAGRIAQSLGLHRLGSETESASSTRDQLRKRESARRVFIQLCIQDWFSIPFSDSYALDPRYWNTVKPLNCNDEDMSPQPQSIPTDASYCNYRYDIAALMPQLLDAVSNCNTLFTKYEKVLEFDEKMRKLVTAYMPTFLSTGAPVASSWPPFVSWARRSLTICAAHKIIMIHRKFLGLSFTNSAFSFTRRTCLAASKTIMKEALSAVDENGPILWIEQAFTVAACIIFSLDAFHRNPNENEYEEHRKYVSDGITYLKRFENSKIATRGVQLLSSLQQALEVGRKRPRDEDTEDPCPAEKRVKFDIKEFIKQVSQNLQVTTPAATPIAEQMESAAEIAWDNIYDLLPPGAGFGGQNLFDDFFAFHP</sequence>
<dbReference type="OrthoDB" id="410267at2759"/>
<dbReference type="GeneID" id="27312322"/>
<dbReference type="EMBL" id="KN847540">
    <property type="protein sequence ID" value="KIW04601.1"/>
    <property type="molecule type" value="Genomic_DNA"/>
</dbReference>
<gene>
    <name evidence="5" type="ORF">PV09_04349</name>
</gene>
<dbReference type="Pfam" id="PF00172">
    <property type="entry name" value="Zn_clus"/>
    <property type="match status" value="1"/>
</dbReference>
<keyword evidence="6" id="KW-1185">Reference proteome</keyword>
<name>A0A0D1XPX0_9PEZI</name>
<dbReference type="InterPro" id="IPR001138">
    <property type="entry name" value="Zn2Cys6_DnaBD"/>
</dbReference>
<dbReference type="AlphaFoldDB" id="A0A0D1XPX0"/>
<dbReference type="RefSeq" id="XP_016214470.1">
    <property type="nucleotide sequence ID" value="XM_016357678.1"/>
</dbReference>
<dbReference type="PANTHER" id="PTHR31001:SF76">
    <property type="entry name" value="ZN(2)-C6 FUNGAL-TYPE DOMAIN-CONTAINING PROTEIN"/>
    <property type="match status" value="1"/>
</dbReference>